<protein>
    <recommendedName>
        <fullName evidence="4">Flp family type IVb pilin</fullName>
    </recommendedName>
</protein>
<evidence type="ECO:0000313" key="2">
    <source>
        <dbReference type="EMBL" id="MEE6147696.1"/>
    </source>
</evidence>
<name>A0ABU7RAS1_9ACTN</name>
<dbReference type="RefSeq" id="WP_330958465.1">
    <property type="nucleotide sequence ID" value="NZ_JAZGJQ010000007.1"/>
</dbReference>
<organism evidence="2 3">
    <name type="scientific">Olsenella absiana</name>
    <dbReference type="NCBI Taxonomy" id="3115222"/>
    <lineage>
        <taxon>Bacteria</taxon>
        <taxon>Bacillati</taxon>
        <taxon>Actinomycetota</taxon>
        <taxon>Coriobacteriia</taxon>
        <taxon>Coriobacteriales</taxon>
        <taxon>Atopobiaceae</taxon>
        <taxon>Olsenella</taxon>
    </lineage>
</organism>
<evidence type="ECO:0000313" key="3">
    <source>
        <dbReference type="Proteomes" id="UP001332931"/>
    </source>
</evidence>
<evidence type="ECO:0000256" key="1">
    <source>
        <dbReference type="SAM" id="Phobius"/>
    </source>
</evidence>
<proteinExistence type="predicted"/>
<feature type="transmembrane region" description="Helical" evidence="1">
    <location>
        <begin position="12"/>
        <end position="33"/>
    </location>
</feature>
<evidence type="ECO:0008006" key="4">
    <source>
        <dbReference type="Google" id="ProtNLM"/>
    </source>
</evidence>
<dbReference type="Proteomes" id="UP001332931">
    <property type="component" value="Unassembled WGS sequence"/>
</dbReference>
<dbReference type="EMBL" id="JAZGJQ010000007">
    <property type="protein sequence ID" value="MEE6147696.1"/>
    <property type="molecule type" value="Genomic_DNA"/>
</dbReference>
<accession>A0ABU7RAS1</accession>
<keyword evidence="3" id="KW-1185">Reference proteome</keyword>
<keyword evidence="1" id="KW-0812">Transmembrane</keyword>
<comment type="caution">
    <text evidence="2">The sequence shown here is derived from an EMBL/GenBank/DDBJ whole genome shotgun (WGS) entry which is preliminary data.</text>
</comment>
<keyword evidence="1" id="KW-0472">Membrane</keyword>
<sequence length="68" mass="6884">MSGAKGDGGQSTVEYLVVLVAFVSMLAALGAVWHAARDGALVEGAVRAASHGLGEGVTIGFMQDFVAY</sequence>
<reference evidence="2 3" key="1">
    <citation type="submission" date="2024-01" db="EMBL/GenBank/DDBJ databases">
        <title>Description of Olsenella sp. nov., isolated from pig feces.</title>
        <authorList>
            <person name="Chang Y.-H."/>
        </authorList>
    </citation>
    <scope>NUCLEOTIDE SEQUENCE [LARGE SCALE GENOMIC DNA]</scope>
    <source>
        <strain evidence="2 3">YH-ols2223</strain>
    </source>
</reference>
<gene>
    <name evidence="2" type="ORF">VXJ25_06850</name>
</gene>
<keyword evidence="1" id="KW-1133">Transmembrane helix</keyword>